<name>B7PZU6_IXOSC</name>
<dbReference type="GO" id="GO:0000049">
    <property type="term" value="F:tRNA binding"/>
    <property type="evidence" value="ECO:0007669"/>
    <property type="project" value="InterPro"/>
</dbReference>
<dbReference type="EMBL" id="ABJB010192781">
    <property type="status" value="NOT_ANNOTATED_CDS"/>
    <property type="molecule type" value="Genomic_DNA"/>
</dbReference>
<dbReference type="EMBL" id="ABJB010915987">
    <property type="status" value="NOT_ANNOTATED_CDS"/>
    <property type="molecule type" value="Genomic_DNA"/>
</dbReference>
<dbReference type="PRINTS" id="PR00987">
    <property type="entry name" value="TRNASYNTHGLU"/>
</dbReference>
<dbReference type="EMBL" id="ABJB010999141">
    <property type="status" value="NOT_ANNOTATED_CDS"/>
    <property type="molecule type" value="Genomic_DNA"/>
</dbReference>
<dbReference type="OrthoDB" id="428822at2759"/>
<dbReference type="Gene3D" id="3.40.50.620">
    <property type="entry name" value="HUPs"/>
    <property type="match status" value="1"/>
</dbReference>
<keyword evidence="4 17" id="KW-0436">Ligase</keyword>
<dbReference type="AlphaFoldDB" id="B7PZU6"/>
<dbReference type="GO" id="GO:0050561">
    <property type="term" value="F:glutamate-tRNA(Gln) ligase activity"/>
    <property type="evidence" value="ECO:0007669"/>
    <property type="project" value="UniProtKB-EC"/>
</dbReference>
<evidence type="ECO:0000256" key="6">
    <source>
        <dbReference type="ARBA" id="ARBA00022840"/>
    </source>
</evidence>
<accession>B7PZU6</accession>
<dbReference type="STRING" id="6945.B7PZU6"/>
<keyword evidence="22" id="KW-1185">Reference proteome</keyword>
<dbReference type="InterPro" id="IPR004527">
    <property type="entry name" value="Glu-tRNA-ligase_bac/mito"/>
</dbReference>
<proteinExistence type="evidence at protein level"/>
<dbReference type="FunFam" id="1.10.10.350:FF:000017">
    <property type="entry name" value="Glutamyl-tRNA synthetase, mitochondrial"/>
    <property type="match status" value="1"/>
</dbReference>
<comment type="catalytic activity">
    <reaction evidence="14">
        <text>tRNA(Glu) + L-glutamate + ATP = L-glutamyl-tRNA(Glu) + AMP + diphosphate</text>
        <dbReference type="Rhea" id="RHEA:23540"/>
        <dbReference type="Rhea" id="RHEA-COMP:9663"/>
        <dbReference type="Rhea" id="RHEA-COMP:9680"/>
        <dbReference type="ChEBI" id="CHEBI:29985"/>
        <dbReference type="ChEBI" id="CHEBI:30616"/>
        <dbReference type="ChEBI" id="CHEBI:33019"/>
        <dbReference type="ChEBI" id="CHEBI:78442"/>
        <dbReference type="ChEBI" id="CHEBI:78520"/>
        <dbReference type="ChEBI" id="CHEBI:456215"/>
        <dbReference type="EC" id="6.1.1.17"/>
    </reaction>
    <physiologicalReaction direction="left-to-right" evidence="14">
        <dbReference type="Rhea" id="RHEA:23541"/>
    </physiologicalReaction>
</comment>
<evidence type="ECO:0000256" key="1">
    <source>
        <dbReference type="ARBA" id="ARBA00004173"/>
    </source>
</evidence>
<dbReference type="EC" id="6.1.1.24" evidence="10"/>
<keyword evidence="6 17" id="KW-0067">ATP-binding</keyword>
<dbReference type="HAMAP" id="MF_00022">
    <property type="entry name" value="Glu_tRNA_synth_type1"/>
    <property type="match status" value="1"/>
</dbReference>
<dbReference type="VEuPathDB" id="VectorBase:ISCP_031988"/>
<evidence type="ECO:0000256" key="14">
    <source>
        <dbReference type="ARBA" id="ARBA00047366"/>
    </source>
</evidence>
<dbReference type="VEuPathDB" id="VectorBase:ISCW009355"/>
<dbReference type="PANTHER" id="PTHR43311">
    <property type="entry name" value="GLUTAMATE--TRNA LIGASE"/>
    <property type="match status" value="1"/>
</dbReference>
<evidence type="ECO:0000256" key="15">
    <source>
        <dbReference type="ARBA" id="ARBA00047479"/>
    </source>
</evidence>
<dbReference type="EMBL" id="ABJB010806003">
    <property type="status" value="NOT_ANNOTATED_CDS"/>
    <property type="molecule type" value="Genomic_DNA"/>
</dbReference>
<dbReference type="EC" id="6.1.1.17" evidence="3"/>
<dbReference type="GO" id="GO:0008270">
    <property type="term" value="F:zinc ion binding"/>
    <property type="evidence" value="ECO:0007669"/>
    <property type="project" value="InterPro"/>
</dbReference>
<dbReference type="HOGENOM" id="CLU_015768_6_3_1"/>
<dbReference type="GO" id="GO:0005524">
    <property type="term" value="F:ATP binding"/>
    <property type="evidence" value="ECO:0007669"/>
    <property type="project" value="UniProtKB-KW"/>
</dbReference>
<evidence type="ECO:0000256" key="17">
    <source>
        <dbReference type="RuleBase" id="RU363037"/>
    </source>
</evidence>
<comment type="similarity">
    <text evidence="2">Belongs to the class-I aminoacyl-tRNA synthetase family. Glutamate--tRNA ligase type 1 subfamily.</text>
</comment>
<evidence type="ECO:0007829" key="23">
    <source>
        <dbReference type="PeptideAtlas" id="B7PZU6"/>
    </source>
</evidence>
<dbReference type="PANTHER" id="PTHR43311:SF2">
    <property type="entry name" value="GLUTAMATE--TRNA LIGASE, MITOCHONDRIAL-RELATED"/>
    <property type="match status" value="1"/>
</dbReference>
<dbReference type="SUPFAM" id="SSF52374">
    <property type="entry name" value="Nucleotidylyl transferase"/>
    <property type="match status" value="1"/>
</dbReference>
<reference evidence="20 22" key="1">
    <citation type="submission" date="2008-03" db="EMBL/GenBank/DDBJ databases">
        <title>Annotation of Ixodes scapularis.</title>
        <authorList>
            <consortium name="Ixodes scapularis Genome Project Consortium"/>
            <person name="Caler E."/>
            <person name="Hannick L.I."/>
            <person name="Bidwell S."/>
            <person name="Joardar V."/>
            <person name="Thiagarajan M."/>
            <person name="Amedeo P."/>
            <person name="Galinsky K.J."/>
            <person name="Schobel S."/>
            <person name="Inman J."/>
            <person name="Hostetler J."/>
            <person name="Miller J."/>
            <person name="Hammond M."/>
            <person name="Megy K."/>
            <person name="Lawson D."/>
            <person name="Kodira C."/>
            <person name="Sutton G."/>
            <person name="Meyer J."/>
            <person name="Hill C.A."/>
            <person name="Birren B."/>
            <person name="Nene V."/>
            <person name="Collins F."/>
            <person name="Alarcon-Chaidez F."/>
            <person name="Wikel S."/>
            <person name="Strausberg R."/>
        </authorList>
    </citation>
    <scope>NUCLEOTIDE SEQUENCE [LARGE SCALE GENOMIC DNA]</scope>
    <source>
        <strain evidence="22">Wikel</strain>
        <strain evidence="20">Wikel colony</strain>
    </source>
</reference>
<evidence type="ECO:0000256" key="12">
    <source>
        <dbReference type="ARBA" id="ARBA00044251"/>
    </source>
</evidence>
<dbReference type="InterPro" id="IPR008925">
    <property type="entry name" value="aa_tRNA-synth_I_cd-bd_sf"/>
</dbReference>
<dbReference type="EMBL" id="ABJB010139649">
    <property type="status" value="NOT_ANNOTATED_CDS"/>
    <property type="molecule type" value="Genomic_DNA"/>
</dbReference>
<dbReference type="PaxDb" id="6945-B7PZU6"/>
<evidence type="ECO:0000313" key="21">
    <source>
        <dbReference type="EnsemblMetazoa" id="ISCW009355-PA"/>
    </source>
</evidence>
<evidence type="ECO:0000256" key="8">
    <source>
        <dbReference type="ARBA" id="ARBA00023146"/>
    </source>
</evidence>
<dbReference type="Gene3D" id="1.10.10.350">
    <property type="match status" value="1"/>
</dbReference>
<dbReference type="InterPro" id="IPR033910">
    <property type="entry name" value="GluRS_core"/>
</dbReference>
<comment type="catalytic activity">
    <reaction evidence="16">
        <text>tRNA(Gln) + L-glutamate + ATP = L-glutamyl-tRNA(Gln) + AMP + diphosphate</text>
        <dbReference type="Rhea" id="RHEA:64612"/>
        <dbReference type="Rhea" id="RHEA-COMP:9662"/>
        <dbReference type="Rhea" id="RHEA-COMP:9684"/>
        <dbReference type="ChEBI" id="CHEBI:29985"/>
        <dbReference type="ChEBI" id="CHEBI:30616"/>
        <dbReference type="ChEBI" id="CHEBI:33019"/>
        <dbReference type="ChEBI" id="CHEBI:78442"/>
        <dbReference type="ChEBI" id="CHEBI:78520"/>
        <dbReference type="ChEBI" id="CHEBI:456215"/>
    </reaction>
    <physiologicalReaction direction="left-to-right" evidence="16">
        <dbReference type="Rhea" id="RHEA:64613"/>
    </physiologicalReaction>
</comment>
<organism>
    <name type="scientific">Ixodes scapularis</name>
    <name type="common">Black-legged tick</name>
    <name type="synonym">Deer tick</name>
    <dbReference type="NCBI Taxonomy" id="6945"/>
    <lineage>
        <taxon>Eukaryota</taxon>
        <taxon>Metazoa</taxon>
        <taxon>Ecdysozoa</taxon>
        <taxon>Arthropoda</taxon>
        <taxon>Chelicerata</taxon>
        <taxon>Arachnida</taxon>
        <taxon>Acari</taxon>
        <taxon>Parasitiformes</taxon>
        <taxon>Ixodida</taxon>
        <taxon>Ixodoidea</taxon>
        <taxon>Ixodidae</taxon>
        <taxon>Ixodinae</taxon>
        <taxon>Ixodes</taxon>
    </lineage>
</organism>
<dbReference type="Proteomes" id="UP000001555">
    <property type="component" value="Unassembled WGS sequence"/>
</dbReference>
<dbReference type="EnsemblMetazoa" id="ISCW009355-RA">
    <property type="protein sequence ID" value="ISCW009355-PA"/>
    <property type="gene ID" value="ISCW009355"/>
</dbReference>
<dbReference type="InterPro" id="IPR014729">
    <property type="entry name" value="Rossmann-like_a/b/a_fold"/>
</dbReference>
<evidence type="ECO:0000256" key="10">
    <source>
        <dbReference type="ARBA" id="ARBA00044054"/>
    </source>
</evidence>
<gene>
    <name evidence="20" type="ORF">IscW_ISCW009355</name>
</gene>
<sequence>NVRVRFAPSPTGEMHLGSLRTALYNYLFAKKHGGQFILRIEDTDQTRVVPGAAQRIVDTLEWAGLAPDEGPSLGGNFGPYVQVTTDLVWSAELEFQLEDTGHAYRCFCTDMRLDLLRKDAMRNRQIPRYDNRCRSLTPDSTKLSGKPHVIRFKLSEGDLTFEDGVHGPVTLNTAEREGDPVILKSDGFPTYHLACVVDDHLMHVSHVLRGVEWQVSTPKHIMLHEALGWEPPRFFHLPLLLNKDGTKLSKRQGDVHVGKLKDAGFSPETLLNFLVLAGGGFGKQEKDTFYDLDDMVSQFNPDELKGSSCRLDPERLVQLNRLHLRRCLDDPGKTLSLAGELRRLLDQHQEPVPSDFLSDDDLVRVLRETAGRLTSLNDLLDPSMDFVWRSPSLVEEDQQFVENRDALQDLCSRLESVSADKFNRETLGVLLHNAASDSGIKYSQLMQSLRKLLSGLQKGPGVAEMMTLLGKKQTLLRLRKQIDQRGSEKSCSRG</sequence>
<reference evidence="21" key="2">
    <citation type="submission" date="2020-05" db="UniProtKB">
        <authorList>
            <consortium name="EnsemblMetazoa"/>
        </authorList>
    </citation>
    <scope>IDENTIFICATION</scope>
    <source>
        <strain evidence="21">wikel</strain>
    </source>
</reference>
<keyword evidence="5 17" id="KW-0547">Nucleotide-binding</keyword>
<dbReference type="EMBL" id="ABJB010641828">
    <property type="status" value="NOT_ANNOTATED_CDS"/>
    <property type="molecule type" value="Genomic_DNA"/>
</dbReference>
<feature type="domain" description="Glutamyl/glutaminyl-tRNA synthetase class Ib catalytic" evidence="18">
    <location>
        <begin position="1"/>
        <end position="303"/>
    </location>
</feature>
<dbReference type="GO" id="GO:0006424">
    <property type="term" value="P:glutamyl-tRNA aminoacylation"/>
    <property type="evidence" value="ECO:0000318"/>
    <property type="project" value="GO_Central"/>
</dbReference>
<dbReference type="FunFam" id="3.40.50.620:FF:000045">
    <property type="entry name" value="Glutamate--tRNA ligase, mitochondrial"/>
    <property type="match status" value="1"/>
</dbReference>
<evidence type="ECO:0000256" key="13">
    <source>
        <dbReference type="ARBA" id="ARBA00044313"/>
    </source>
</evidence>
<dbReference type="NCBIfam" id="TIGR00464">
    <property type="entry name" value="gltX_bact"/>
    <property type="match status" value="1"/>
</dbReference>
<feature type="domain" description="Aminoacyl-tRNA synthetase class I anticodon-binding" evidence="19">
    <location>
        <begin position="352"/>
        <end position="482"/>
    </location>
</feature>
<evidence type="ECO:0000256" key="2">
    <source>
        <dbReference type="ARBA" id="ARBA00007894"/>
    </source>
</evidence>
<dbReference type="FunCoup" id="B7PZU6">
    <property type="interactions" value="600"/>
</dbReference>
<comment type="catalytic activity">
    <reaction evidence="15">
        <text>tRNA(Glx) + L-glutamate + ATP = L-glutamyl-tRNA(Glx) + AMP + diphosphate</text>
        <dbReference type="Rhea" id="RHEA:18397"/>
        <dbReference type="Rhea" id="RHEA-COMP:9713"/>
        <dbReference type="Rhea" id="RHEA-COMP:9716"/>
        <dbReference type="ChEBI" id="CHEBI:29985"/>
        <dbReference type="ChEBI" id="CHEBI:30616"/>
        <dbReference type="ChEBI" id="CHEBI:33019"/>
        <dbReference type="ChEBI" id="CHEBI:78442"/>
        <dbReference type="ChEBI" id="CHEBI:78520"/>
        <dbReference type="ChEBI" id="CHEBI:456215"/>
        <dbReference type="EC" id="6.1.1.24"/>
    </reaction>
    <physiologicalReaction direction="left-to-right" evidence="15">
        <dbReference type="Rhea" id="RHEA:18398"/>
    </physiologicalReaction>
</comment>
<evidence type="ECO:0000256" key="5">
    <source>
        <dbReference type="ARBA" id="ARBA00022741"/>
    </source>
</evidence>
<dbReference type="EMBL" id="DS827877">
    <property type="protein sequence ID" value="EEC12118.1"/>
    <property type="molecule type" value="Genomic_DNA"/>
</dbReference>
<dbReference type="Pfam" id="PF00749">
    <property type="entry name" value="tRNA-synt_1c"/>
    <property type="match status" value="1"/>
</dbReference>
<dbReference type="EMBL" id="ABJB010877211">
    <property type="status" value="NOT_ANNOTATED_CDS"/>
    <property type="molecule type" value="Genomic_DNA"/>
</dbReference>
<evidence type="ECO:0000256" key="11">
    <source>
        <dbReference type="ARBA" id="ARBA00044142"/>
    </source>
</evidence>
<evidence type="ECO:0000259" key="18">
    <source>
        <dbReference type="Pfam" id="PF00749"/>
    </source>
</evidence>
<dbReference type="CDD" id="cd00808">
    <property type="entry name" value="GluRS_core"/>
    <property type="match status" value="1"/>
</dbReference>
<dbReference type="InterPro" id="IPR049940">
    <property type="entry name" value="GluQ/Sye"/>
</dbReference>
<dbReference type="InterPro" id="IPR000924">
    <property type="entry name" value="Glu/Gln-tRNA-synth"/>
</dbReference>
<dbReference type="GO" id="GO:0005739">
    <property type="term" value="C:mitochondrion"/>
    <property type="evidence" value="ECO:0000318"/>
    <property type="project" value="GO_Central"/>
</dbReference>
<feature type="non-terminal residue" evidence="20">
    <location>
        <position position="1"/>
    </location>
</feature>
<comment type="subcellular location">
    <subcellularLocation>
        <location evidence="1">Mitochondrion</location>
    </subcellularLocation>
</comment>
<dbReference type="InterPro" id="IPR020058">
    <property type="entry name" value="Glu/Gln-tRNA-synth_Ib_cat-dom"/>
</dbReference>
<keyword evidence="7 17" id="KW-0648">Protein biosynthesis</keyword>
<evidence type="ECO:0000313" key="20">
    <source>
        <dbReference type="EMBL" id="EEC12118.1"/>
    </source>
</evidence>
<evidence type="ECO:0000256" key="3">
    <source>
        <dbReference type="ARBA" id="ARBA00012835"/>
    </source>
</evidence>
<dbReference type="VEuPathDB" id="VectorBase:ISCI009355"/>
<keyword evidence="8 17" id="KW-0030">Aminoacyl-tRNA synthetase</keyword>
<dbReference type="InterPro" id="IPR020751">
    <property type="entry name" value="aa-tRNA-synth_I_codon-bd_sub2"/>
</dbReference>
<dbReference type="Pfam" id="PF19269">
    <property type="entry name" value="Anticodon_2"/>
    <property type="match status" value="1"/>
</dbReference>
<keyword evidence="23" id="KW-1267">Proteomics identification</keyword>
<evidence type="ECO:0000313" key="22">
    <source>
        <dbReference type="Proteomes" id="UP000001555"/>
    </source>
</evidence>
<dbReference type="GO" id="GO:0004818">
    <property type="term" value="F:glutamate-tRNA ligase activity"/>
    <property type="evidence" value="ECO:0000318"/>
    <property type="project" value="GO_Central"/>
</dbReference>
<evidence type="ECO:0000256" key="16">
    <source>
        <dbReference type="ARBA" id="ARBA00047689"/>
    </source>
</evidence>
<evidence type="ECO:0000256" key="4">
    <source>
        <dbReference type="ARBA" id="ARBA00022598"/>
    </source>
</evidence>
<protein>
    <recommendedName>
        <fullName evidence="11">Nondiscriminating glutamyl-tRNA synthetase EARS2, mitochondrial</fullName>
        <ecNumber evidence="3">6.1.1.17</ecNumber>
        <ecNumber evidence="10">6.1.1.24</ecNumber>
    </recommendedName>
    <alternativeName>
        <fullName evidence="13">Glutamate--tRNA(Gln) ligase EARS2, mitochondrial</fullName>
    </alternativeName>
    <alternativeName>
        <fullName evidence="9">Glutamyl-tRNA synthetase</fullName>
    </alternativeName>
    <alternativeName>
        <fullName evidence="12">Mitochondrial glutamyl-tRNA synthetase</fullName>
    </alternativeName>
</protein>
<evidence type="ECO:0000259" key="19">
    <source>
        <dbReference type="Pfam" id="PF19269"/>
    </source>
</evidence>
<evidence type="ECO:0000256" key="7">
    <source>
        <dbReference type="ARBA" id="ARBA00022917"/>
    </source>
</evidence>
<dbReference type="SUPFAM" id="SSF48163">
    <property type="entry name" value="An anticodon-binding domain of class I aminoacyl-tRNA synthetases"/>
    <property type="match status" value="1"/>
</dbReference>
<evidence type="ECO:0000256" key="9">
    <source>
        <dbReference type="ARBA" id="ARBA00030865"/>
    </source>
</evidence>
<dbReference type="InterPro" id="IPR045462">
    <property type="entry name" value="aa-tRNA-synth_I_cd-bd"/>
</dbReference>